<evidence type="ECO:0000256" key="1">
    <source>
        <dbReference type="SAM" id="MobiDB-lite"/>
    </source>
</evidence>
<reference evidence="2" key="1">
    <citation type="submission" date="2020-05" db="EMBL/GenBank/DDBJ databases">
        <title>Phylogenomic resolution of chytrid fungi.</title>
        <authorList>
            <person name="Stajich J.E."/>
            <person name="Amses K."/>
            <person name="Simmons R."/>
            <person name="Seto K."/>
            <person name="Myers J."/>
            <person name="Bonds A."/>
            <person name="Quandt C.A."/>
            <person name="Barry K."/>
            <person name="Liu P."/>
            <person name="Grigoriev I."/>
            <person name="Longcore J.E."/>
            <person name="James T.Y."/>
        </authorList>
    </citation>
    <scope>NUCLEOTIDE SEQUENCE</scope>
    <source>
        <strain evidence="2">JEL0513</strain>
    </source>
</reference>
<gene>
    <name evidence="2" type="ORF">HK100_012533</name>
</gene>
<organism evidence="2 3">
    <name type="scientific">Physocladia obscura</name>
    <dbReference type="NCBI Taxonomy" id="109957"/>
    <lineage>
        <taxon>Eukaryota</taxon>
        <taxon>Fungi</taxon>
        <taxon>Fungi incertae sedis</taxon>
        <taxon>Chytridiomycota</taxon>
        <taxon>Chytridiomycota incertae sedis</taxon>
        <taxon>Chytridiomycetes</taxon>
        <taxon>Chytridiales</taxon>
        <taxon>Chytriomycetaceae</taxon>
        <taxon>Physocladia</taxon>
    </lineage>
</organism>
<comment type="caution">
    <text evidence="2">The sequence shown here is derived from an EMBL/GenBank/DDBJ whole genome shotgun (WGS) entry which is preliminary data.</text>
</comment>
<sequence length="210" mass="22587">MNRGFQAPMDLDDKSSFIGWESPAIAPLIANVETASTATAKRNKAKTSDQVTEAKSTAIGASDSSERQKPTRASKIDNDRIRRENLRKDSTDQQQHQQHQQHLQTANSHNLGGLFSSQQNLLQQPSAMASSSSIAGMPQFGVAAGAAQMHHHYYGVNVPGIHSSHVAANDFVVDRNLRRTAANGRGSGGIGTGYTDVGNKMDEDDDDDGE</sequence>
<keyword evidence="3" id="KW-1185">Reference proteome</keyword>
<feature type="region of interest" description="Disordered" evidence="1">
    <location>
        <begin position="181"/>
        <end position="210"/>
    </location>
</feature>
<protein>
    <submittedName>
        <fullName evidence="2">Uncharacterized protein</fullName>
    </submittedName>
</protein>
<dbReference type="AlphaFoldDB" id="A0AAD5T9U4"/>
<dbReference type="EMBL" id="JADGJH010000091">
    <property type="protein sequence ID" value="KAJ3138512.1"/>
    <property type="molecule type" value="Genomic_DNA"/>
</dbReference>
<feature type="region of interest" description="Disordered" evidence="1">
    <location>
        <begin position="37"/>
        <end position="82"/>
    </location>
</feature>
<proteinExistence type="predicted"/>
<evidence type="ECO:0000313" key="3">
    <source>
        <dbReference type="Proteomes" id="UP001211907"/>
    </source>
</evidence>
<dbReference type="Proteomes" id="UP001211907">
    <property type="component" value="Unassembled WGS sequence"/>
</dbReference>
<accession>A0AAD5T9U4</accession>
<name>A0AAD5T9U4_9FUNG</name>
<evidence type="ECO:0000313" key="2">
    <source>
        <dbReference type="EMBL" id="KAJ3138512.1"/>
    </source>
</evidence>
<feature type="compositionally biased region" description="Basic and acidic residues" evidence="1">
    <location>
        <begin position="64"/>
        <end position="82"/>
    </location>
</feature>